<evidence type="ECO:0000313" key="3">
    <source>
        <dbReference type="Proteomes" id="UP000031549"/>
    </source>
</evidence>
<reference evidence="2 3" key="1">
    <citation type="journal article" date="2015" name="Genome Announc.">
        <title>Draft Genome Sequence of Cyanobacterium Hassallia byssoidea Strain VB512170, Isolated from Monuments in India.</title>
        <authorList>
            <person name="Singh D."/>
            <person name="Chandrababunaidu M.M."/>
            <person name="Panda A."/>
            <person name="Sen D."/>
            <person name="Bhattacharyya S."/>
            <person name="Adhikary S.P."/>
            <person name="Tripathy S."/>
        </authorList>
    </citation>
    <scope>NUCLEOTIDE SEQUENCE [LARGE SCALE GENOMIC DNA]</scope>
    <source>
        <strain evidence="2 3">VB512170</strain>
    </source>
</reference>
<evidence type="ECO:0000256" key="1">
    <source>
        <dbReference type="SAM" id="MobiDB-lite"/>
    </source>
</evidence>
<dbReference type="Proteomes" id="UP000031549">
    <property type="component" value="Unassembled WGS sequence"/>
</dbReference>
<dbReference type="EMBL" id="JTCM02000002">
    <property type="protein sequence ID" value="NEU71288.1"/>
    <property type="molecule type" value="Genomic_DNA"/>
</dbReference>
<sequence length="82" mass="9394">MSRNYSRLAFSKSIVKEVSVEEGKVNNPQTSDNNQVDSEKSHVESTSKFIQETSLDKMHEIAEAARMKKLMEPPKWILPEDI</sequence>
<name>A0A846H2B9_9CYAN</name>
<accession>A0A846H2B9</accession>
<gene>
    <name evidence="2" type="ORF">PI95_001490</name>
</gene>
<dbReference type="AlphaFoldDB" id="A0A846H2B9"/>
<comment type="caution">
    <text evidence="2">The sequence shown here is derived from an EMBL/GenBank/DDBJ whole genome shotgun (WGS) entry which is preliminary data.</text>
</comment>
<keyword evidence="3" id="KW-1185">Reference proteome</keyword>
<feature type="compositionally biased region" description="Polar residues" evidence="1">
    <location>
        <begin position="26"/>
        <end position="36"/>
    </location>
</feature>
<protein>
    <submittedName>
        <fullName evidence="2">Uncharacterized protein</fullName>
    </submittedName>
</protein>
<feature type="region of interest" description="Disordered" evidence="1">
    <location>
        <begin position="19"/>
        <end position="48"/>
    </location>
</feature>
<organism evidence="2 3">
    <name type="scientific">Hassallia byssoidea VB512170</name>
    <dbReference type="NCBI Taxonomy" id="1304833"/>
    <lineage>
        <taxon>Bacteria</taxon>
        <taxon>Bacillati</taxon>
        <taxon>Cyanobacteriota</taxon>
        <taxon>Cyanophyceae</taxon>
        <taxon>Nostocales</taxon>
        <taxon>Tolypothrichaceae</taxon>
        <taxon>Hassallia</taxon>
    </lineage>
</organism>
<proteinExistence type="predicted"/>
<evidence type="ECO:0000313" key="2">
    <source>
        <dbReference type="EMBL" id="NEU71288.1"/>
    </source>
</evidence>